<comment type="subcellular location">
    <subcellularLocation>
        <location evidence="17">Postsynaptic cell membrane</location>
        <topology evidence="17">Multi-pass membrane protein</topology>
    </subcellularLocation>
</comment>
<keyword evidence="5" id="KW-0732">Signal</keyword>
<evidence type="ECO:0000256" key="15">
    <source>
        <dbReference type="ARBA" id="ARBA00023286"/>
    </source>
</evidence>
<evidence type="ECO:0000256" key="20">
    <source>
        <dbReference type="RuleBase" id="RU000687"/>
    </source>
</evidence>
<dbReference type="FunFam" id="1.20.58.390:FF:000043">
    <property type="entry name" value="AcetylCholine Receptor"/>
    <property type="match status" value="1"/>
</dbReference>
<feature type="compositionally biased region" description="Basic and acidic residues" evidence="21">
    <location>
        <begin position="988"/>
        <end position="1003"/>
    </location>
</feature>
<dbReference type="SUPFAM" id="SSF63712">
    <property type="entry name" value="Nicotinic receptor ligand binding domain-like"/>
    <property type="match status" value="1"/>
</dbReference>
<evidence type="ECO:0000256" key="13">
    <source>
        <dbReference type="ARBA" id="ARBA00023180"/>
    </source>
</evidence>
<evidence type="ECO:0000256" key="3">
    <source>
        <dbReference type="ARBA" id="ARBA00022475"/>
    </source>
</evidence>
<dbReference type="InterPro" id="IPR006202">
    <property type="entry name" value="Neur_chan_lig-bd"/>
</dbReference>
<keyword evidence="16 20" id="KW-0407">Ion channel</keyword>
<evidence type="ECO:0000256" key="5">
    <source>
        <dbReference type="ARBA" id="ARBA00022729"/>
    </source>
</evidence>
<dbReference type="SMART" id="SM01088">
    <property type="entry name" value="Col_cuticle_N"/>
    <property type="match status" value="1"/>
</dbReference>
<dbReference type="GO" id="GO:0022848">
    <property type="term" value="F:acetylcholine-gated monoatomic cation-selective channel activity"/>
    <property type="evidence" value="ECO:0007669"/>
    <property type="project" value="InterPro"/>
</dbReference>
<evidence type="ECO:0000313" key="24">
    <source>
        <dbReference type="Proteomes" id="UP000827892"/>
    </source>
</evidence>
<accession>A0AAE8ZLN4</accession>
<evidence type="ECO:0000256" key="4">
    <source>
        <dbReference type="ARBA" id="ARBA00022692"/>
    </source>
</evidence>
<protein>
    <recommendedName>
        <fullName evidence="19">Ligand-gated ion channel 4</fullName>
    </recommendedName>
</protein>
<evidence type="ECO:0000256" key="11">
    <source>
        <dbReference type="ARBA" id="ARBA00023157"/>
    </source>
</evidence>
<dbReference type="InterPro" id="IPR036734">
    <property type="entry name" value="Neur_chan_lig-bd_sf"/>
</dbReference>
<dbReference type="PRINTS" id="PR00254">
    <property type="entry name" value="NICOTINICR"/>
</dbReference>
<reference evidence="23 24" key="1">
    <citation type="submission" date="2022-05" db="EMBL/GenBank/DDBJ databases">
        <title>Chromosome-level reference genomes for two strains of Caenorhabditis briggsae: an improved platform for comparative genomics.</title>
        <authorList>
            <person name="Stevens L."/>
            <person name="Andersen E.C."/>
        </authorList>
    </citation>
    <scope>NUCLEOTIDE SEQUENCE [LARGE SCALE GENOMIC DNA]</scope>
    <source>
        <strain evidence="23">QX1410_ONT</strain>
        <tissue evidence="23">Whole-organism</tissue>
    </source>
</reference>
<dbReference type="GO" id="GO:0004888">
    <property type="term" value="F:transmembrane signaling receptor activity"/>
    <property type="evidence" value="ECO:0007669"/>
    <property type="project" value="InterPro"/>
</dbReference>
<dbReference type="InterPro" id="IPR018000">
    <property type="entry name" value="Neurotransmitter_ion_chnl_CS"/>
</dbReference>
<gene>
    <name evidence="23" type="ORF">L3Y34_010507</name>
</gene>
<dbReference type="GO" id="GO:0042302">
    <property type="term" value="F:structural constituent of cuticle"/>
    <property type="evidence" value="ECO:0007669"/>
    <property type="project" value="InterPro"/>
</dbReference>
<sequence length="1044" mass="114566">MRGQKLFQLFGHGVLPFFSELLRSNQNPALARAMPPFKTFSPPLLWTLVVFPSSSSSSFFVLSSTPSHSHSTSRTSEEKTSCFFFFFSPPIRRTLSVFPVVVVGFSNWLPSPFVGVHAQLRKYSFMVICHSCTTFCILLVIDLVPCRIVGMENVENRVMFSLLDRSPQTNDTGPKPEKFEIAEGKFKVLEENSIGADTVSHLPTTREEHVSAVVPMPNFDPHRLEKALRTKGSIDGTEEALYRSLLDHTVYEKDVRPCIHHSQPTNVTFGFLLNQIVEMDERNQALTTRSWLNINWMDPRLSWNESLWSDIKAIYIPHARIWKPDIILVNNAIREYYASLVSTDVMVTSDGNVTWLFSALFRSSCPIRVRYYPFDDQQCDLKFASWSHDITEINLGLNTDKGDLSSYMNNSEFDLVDMTAVREVVRFPSDTNSDWPTIVIRIHMHRRPLFYVFNHIVPCVLISSMAVLGFLMPPETGEKINMIITTLLSMGVYLQSITESIPPTSEGVPLIGMYYVSSLLMVCLATCVNVITLNMHRNGAANQGRHVPAWMQKWILGYLATFMRMSIREPDSIALLKASQSKKSTIRRSSILRDLKRVKNMSNVRAKSKEQNANRECECMDPLVHIYAESIMTSLVSDPKPMNGSTIREDFASESTFLGRVVSDGIMPRISASSNSVLTEFETSQIYRILKKNRDDNGVVHRQSPGRPRTTSRNMDRNILRACREDPRRTSTDIQLSVTSPNEPKHEGLISHQRLLTMTFALTVSCATSVVVITASLCSVFVIMNDINKLSEDISLGMENFKDVSDVTWGNIMALHGSSRHQSVSGHREVKKLMGINLRNKRHSDSCQCEARAAGCPAGPPGEKGEPGLGGLPGPDGEDGKDGASGVALLVTHDIPGGCIKCPAGPRGPRGDAGPPGPPGNGGRPGQRGTPGEAGTPGPQGEPGETGPQGPQGRPGQRGETGQPGTVYTPGNPGRPGPQGPRGPQGEPGKDGSKGNSGEDGRQGHPGKNGRTGAHGKDGAPGKCGGEGPIGPDAGYCQCPARSN</sequence>
<dbReference type="InterPro" id="IPR002486">
    <property type="entry name" value="Col_cuticle_N"/>
</dbReference>
<keyword evidence="3" id="KW-1003">Cell membrane</keyword>
<dbReference type="InterPro" id="IPR006029">
    <property type="entry name" value="Neurotrans-gated_channel_TM"/>
</dbReference>
<comment type="similarity">
    <text evidence="18 20">Belongs to the ligand-gated ion channel (TC 1.A.9) family.</text>
</comment>
<evidence type="ECO:0000256" key="9">
    <source>
        <dbReference type="ARBA" id="ARBA00023065"/>
    </source>
</evidence>
<dbReference type="GO" id="GO:0045211">
    <property type="term" value="C:postsynaptic membrane"/>
    <property type="evidence" value="ECO:0007669"/>
    <property type="project" value="UniProtKB-SubCell"/>
</dbReference>
<evidence type="ECO:0000256" key="2">
    <source>
        <dbReference type="ARBA" id="ARBA00022448"/>
    </source>
</evidence>
<dbReference type="SUPFAM" id="SSF90112">
    <property type="entry name" value="Neurotransmitter-gated ion-channel transmembrane pore"/>
    <property type="match status" value="1"/>
</dbReference>
<evidence type="ECO:0000256" key="6">
    <source>
        <dbReference type="ARBA" id="ARBA00022737"/>
    </source>
</evidence>
<feature type="region of interest" description="Disordered" evidence="21">
    <location>
        <begin position="901"/>
        <end position="1044"/>
    </location>
</feature>
<keyword evidence="2 20" id="KW-0813">Transport</keyword>
<dbReference type="FunFam" id="2.70.170.10:FF:000061">
    <property type="entry name" value="Ligand-gated ion channel 4"/>
    <property type="match status" value="1"/>
</dbReference>
<feature type="compositionally biased region" description="Low complexity" evidence="21">
    <location>
        <begin position="927"/>
        <end position="972"/>
    </location>
</feature>
<feature type="transmembrane region" description="Helical" evidence="20">
    <location>
        <begin position="512"/>
        <end position="533"/>
    </location>
</feature>
<evidence type="ECO:0000256" key="1">
    <source>
        <dbReference type="ARBA" id="ARBA00011518"/>
    </source>
</evidence>
<dbReference type="EMBL" id="CP090896">
    <property type="protein sequence ID" value="ULT79954.1"/>
    <property type="molecule type" value="Genomic_DNA"/>
</dbReference>
<dbReference type="Proteomes" id="UP000827892">
    <property type="component" value="Chromosome X"/>
</dbReference>
<dbReference type="Pfam" id="PF02931">
    <property type="entry name" value="Neur_chan_LBD"/>
    <property type="match status" value="1"/>
</dbReference>
<evidence type="ECO:0000256" key="19">
    <source>
        <dbReference type="ARBA" id="ARBA00070708"/>
    </source>
</evidence>
<keyword evidence="8" id="KW-0770">Synapse</keyword>
<dbReference type="AlphaFoldDB" id="A0AAE8ZLN4"/>
<proteinExistence type="inferred from homology"/>
<evidence type="ECO:0000256" key="18">
    <source>
        <dbReference type="ARBA" id="ARBA00061606"/>
    </source>
</evidence>
<dbReference type="PROSITE" id="PS00236">
    <property type="entry name" value="NEUROTR_ION_CHANNEL"/>
    <property type="match status" value="1"/>
</dbReference>
<evidence type="ECO:0000256" key="17">
    <source>
        <dbReference type="ARBA" id="ARBA00034104"/>
    </source>
</evidence>
<dbReference type="CDD" id="cd19051">
    <property type="entry name" value="LGIC_TM_cation"/>
    <property type="match status" value="1"/>
</dbReference>
<dbReference type="InterPro" id="IPR008160">
    <property type="entry name" value="Collagen"/>
</dbReference>
<dbReference type="PRINTS" id="PR00252">
    <property type="entry name" value="NRIONCHANNEL"/>
</dbReference>
<keyword evidence="10 20" id="KW-0472">Membrane</keyword>
<keyword evidence="14" id="KW-0628">Postsynaptic cell membrane</keyword>
<evidence type="ECO:0000256" key="12">
    <source>
        <dbReference type="ARBA" id="ARBA00023170"/>
    </source>
</evidence>
<feature type="transmembrane region" description="Helical" evidence="20">
    <location>
        <begin position="83"/>
        <end position="105"/>
    </location>
</feature>
<evidence type="ECO:0000256" key="8">
    <source>
        <dbReference type="ARBA" id="ARBA00023018"/>
    </source>
</evidence>
<organism evidence="23 24">
    <name type="scientific">Caenorhabditis briggsae</name>
    <dbReference type="NCBI Taxonomy" id="6238"/>
    <lineage>
        <taxon>Eukaryota</taxon>
        <taxon>Metazoa</taxon>
        <taxon>Ecdysozoa</taxon>
        <taxon>Nematoda</taxon>
        <taxon>Chromadorea</taxon>
        <taxon>Rhabditida</taxon>
        <taxon>Rhabditina</taxon>
        <taxon>Rhabditomorpha</taxon>
        <taxon>Rhabditoidea</taxon>
        <taxon>Rhabditidae</taxon>
        <taxon>Peloderinae</taxon>
        <taxon>Caenorhabditis</taxon>
    </lineage>
</organism>
<evidence type="ECO:0000256" key="7">
    <source>
        <dbReference type="ARBA" id="ARBA00022989"/>
    </source>
</evidence>
<feature type="region of interest" description="Disordered" evidence="21">
    <location>
        <begin position="851"/>
        <end position="884"/>
    </location>
</feature>
<feature type="domain" description="Nematode cuticle collagen N-terminal" evidence="22">
    <location>
        <begin position="760"/>
        <end position="812"/>
    </location>
</feature>
<comment type="subunit">
    <text evidence="1">Collagen polypeptide chains are complexed within the cuticle by disulfide bonds and other types of covalent cross-links.</text>
</comment>
<evidence type="ECO:0000256" key="10">
    <source>
        <dbReference type="ARBA" id="ARBA00023136"/>
    </source>
</evidence>
<evidence type="ECO:0000259" key="22">
    <source>
        <dbReference type="SMART" id="SM01088"/>
    </source>
</evidence>
<keyword evidence="11" id="KW-1015">Disulfide bond</keyword>
<keyword evidence="12" id="KW-0675">Receptor</keyword>
<dbReference type="Pfam" id="PF01391">
    <property type="entry name" value="Collagen"/>
    <property type="match status" value="1"/>
</dbReference>
<keyword evidence="15" id="KW-1071">Ligand-gated ion channel</keyword>
<feature type="transmembrane region" description="Helical" evidence="20">
    <location>
        <begin position="755"/>
        <end position="784"/>
    </location>
</feature>
<evidence type="ECO:0000256" key="21">
    <source>
        <dbReference type="SAM" id="MobiDB-lite"/>
    </source>
</evidence>
<feature type="transmembrane region" description="Helical" evidence="20">
    <location>
        <begin position="449"/>
        <end position="472"/>
    </location>
</feature>
<evidence type="ECO:0000256" key="16">
    <source>
        <dbReference type="ARBA" id="ARBA00023303"/>
    </source>
</evidence>
<dbReference type="PANTHER" id="PTHR18945">
    <property type="entry name" value="NEUROTRANSMITTER GATED ION CHANNEL"/>
    <property type="match status" value="1"/>
</dbReference>
<name>A0AAE8ZLN4_CAEBR</name>
<dbReference type="Gene3D" id="1.20.58.390">
    <property type="entry name" value="Neurotransmitter-gated ion-channel transmembrane domain"/>
    <property type="match status" value="1"/>
</dbReference>
<dbReference type="InterPro" id="IPR036719">
    <property type="entry name" value="Neuro-gated_channel_TM_sf"/>
</dbReference>
<keyword evidence="6" id="KW-0677">Repeat</keyword>
<dbReference type="CDD" id="cd18997">
    <property type="entry name" value="LGIC_ECD_nAChR"/>
    <property type="match status" value="1"/>
</dbReference>
<dbReference type="Gene3D" id="2.70.170.10">
    <property type="entry name" value="Neurotransmitter-gated ion-channel ligand-binding domain"/>
    <property type="match status" value="1"/>
</dbReference>
<evidence type="ECO:0000313" key="23">
    <source>
        <dbReference type="EMBL" id="ULT79954.1"/>
    </source>
</evidence>
<dbReference type="Pfam" id="PF02932">
    <property type="entry name" value="Neur_chan_memb"/>
    <property type="match status" value="1"/>
</dbReference>
<keyword evidence="7 20" id="KW-1133">Transmembrane helix</keyword>
<dbReference type="Pfam" id="PF01484">
    <property type="entry name" value="Col_cuticle_N"/>
    <property type="match status" value="1"/>
</dbReference>
<evidence type="ECO:0000256" key="14">
    <source>
        <dbReference type="ARBA" id="ARBA00023257"/>
    </source>
</evidence>
<keyword evidence="13" id="KW-0325">Glycoprotein</keyword>
<dbReference type="InterPro" id="IPR002394">
    <property type="entry name" value="Nicotinic_acetylcholine_rcpt"/>
</dbReference>
<dbReference type="InterPro" id="IPR038050">
    <property type="entry name" value="Neuro_actylchol_rec"/>
</dbReference>
<keyword evidence="9 20" id="KW-0406">Ion transport</keyword>
<dbReference type="InterPro" id="IPR006201">
    <property type="entry name" value="Neur_channel"/>
</dbReference>
<keyword evidence="4 20" id="KW-0812">Transmembrane</keyword>